<accession>A0A418WYB9</accession>
<sequence length="94" mass="10573">MKWMGDQFKACRLNLREMEQESRTPLCRMIVGAFLFFAMTGNRSVMSIGLENGFLHDVLGFVTLALAVSRDESEMAGGVKTARYRQFCEISKAA</sequence>
<comment type="caution">
    <text evidence="1">The sequence shown here is derived from an EMBL/GenBank/DDBJ whole genome shotgun (WGS) entry which is preliminary data.</text>
</comment>
<protein>
    <submittedName>
        <fullName evidence="1">Uncharacterized protein</fullName>
    </submittedName>
</protein>
<gene>
    <name evidence="1" type="ORF">D3870_03665</name>
</gene>
<dbReference type="Proteomes" id="UP000285190">
    <property type="component" value="Unassembled WGS sequence"/>
</dbReference>
<keyword evidence="2" id="KW-1185">Reference proteome</keyword>
<organism evidence="1 2">
    <name type="scientific">Noviherbaspirillum cavernae</name>
    <dbReference type="NCBI Taxonomy" id="2320862"/>
    <lineage>
        <taxon>Bacteria</taxon>
        <taxon>Pseudomonadati</taxon>
        <taxon>Pseudomonadota</taxon>
        <taxon>Betaproteobacteria</taxon>
        <taxon>Burkholderiales</taxon>
        <taxon>Oxalobacteraceae</taxon>
        <taxon>Noviherbaspirillum</taxon>
    </lineage>
</organism>
<reference evidence="1 2" key="1">
    <citation type="submission" date="2018-09" db="EMBL/GenBank/DDBJ databases">
        <authorList>
            <person name="Zhu H."/>
        </authorList>
    </citation>
    <scope>NUCLEOTIDE SEQUENCE [LARGE SCALE GENOMIC DNA]</scope>
    <source>
        <strain evidence="1 2">K2R10-39</strain>
    </source>
</reference>
<proteinExistence type="predicted"/>
<name>A0A418WYB9_9BURK</name>
<dbReference type="EMBL" id="QYUN01000002">
    <property type="protein sequence ID" value="RJG05234.1"/>
    <property type="molecule type" value="Genomic_DNA"/>
</dbReference>
<evidence type="ECO:0000313" key="2">
    <source>
        <dbReference type="Proteomes" id="UP000285190"/>
    </source>
</evidence>
<dbReference type="AlphaFoldDB" id="A0A418WYB9"/>
<evidence type="ECO:0000313" key="1">
    <source>
        <dbReference type="EMBL" id="RJG05234.1"/>
    </source>
</evidence>